<evidence type="ECO:0008006" key="3">
    <source>
        <dbReference type="Google" id="ProtNLM"/>
    </source>
</evidence>
<dbReference type="AlphaFoldDB" id="A0A1H4CNU9"/>
<evidence type="ECO:0000313" key="2">
    <source>
        <dbReference type="Proteomes" id="UP000198820"/>
    </source>
</evidence>
<dbReference type="Pfam" id="PF14114">
    <property type="entry name" value="DUF4286"/>
    <property type="match status" value="1"/>
</dbReference>
<evidence type="ECO:0000313" key="1">
    <source>
        <dbReference type="EMBL" id="SEA61999.1"/>
    </source>
</evidence>
<dbReference type="Proteomes" id="UP000198820">
    <property type="component" value="Unassembled WGS sequence"/>
</dbReference>
<organism evidence="1 2">
    <name type="scientific">Psychroflexus halocasei</name>
    <dbReference type="NCBI Taxonomy" id="908615"/>
    <lineage>
        <taxon>Bacteria</taxon>
        <taxon>Pseudomonadati</taxon>
        <taxon>Bacteroidota</taxon>
        <taxon>Flavobacteriia</taxon>
        <taxon>Flavobacteriales</taxon>
        <taxon>Flavobacteriaceae</taxon>
        <taxon>Psychroflexus</taxon>
    </lineage>
</organism>
<dbReference type="InterPro" id="IPR025563">
    <property type="entry name" value="DUF4286"/>
</dbReference>
<sequence length="102" mass="11888">MLIYNMTMNVDESIHLKWKQWLDESYIPSMLNTKKFSKALITQVMVNEEMGGITYSIQFTAPTESHLEAFQQVHKPKVESKFQQFKGKVVFFSSVLKVVSEH</sequence>
<protein>
    <recommendedName>
        <fullName evidence="3">DUF4286 domain-containing protein</fullName>
    </recommendedName>
</protein>
<reference evidence="1 2" key="1">
    <citation type="submission" date="2016-10" db="EMBL/GenBank/DDBJ databases">
        <authorList>
            <person name="de Groot N.N."/>
        </authorList>
    </citation>
    <scope>NUCLEOTIDE SEQUENCE [LARGE SCALE GENOMIC DNA]</scope>
    <source>
        <strain evidence="1 2">DSM 23581</strain>
    </source>
</reference>
<dbReference type="STRING" id="908615.SAMN05421540_10889"/>
<proteinExistence type="predicted"/>
<dbReference type="RefSeq" id="WP_093244591.1">
    <property type="nucleotide sequence ID" value="NZ_FNQF01000008.1"/>
</dbReference>
<name>A0A1H4CNU9_9FLAO</name>
<dbReference type="EMBL" id="FNQF01000008">
    <property type="protein sequence ID" value="SEA61999.1"/>
    <property type="molecule type" value="Genomic_DNA"/>
</dbReference>
<keyword evidence="2" id="KW-1185">Reference proteome</keyword>
<accession>A0A1H4CNU9</accession>
<gene>
    <name evidence="1" type="ORF">SAMN05421540_10889</name>
</gene>